<evidence type="ECO:0000313" key="9">
    <source>
        <dbReference type="Proteomes" id="UP000239649"/>
    </source>
</evidence>
<evidence type="ECO:0000256" key="4">
    <source>
        <dbReference type="ARBA" id="ARBA00022803"/>
    </source>
</evidence>
<dbReference type="Pfam" id="PF13432">
    <property type="entry name" value="TPR_16"/>
    <property type="match status" value="2"/>
</dbReference>
<dbReference type="PANTHER" id="PTHR22904">
    <property type="entry name" value="TPR REPEAT CONTAINING PROTEIN"/>
    <property type="match status" value="1"/>
</dbReference>
<dbReference type="InterPro" id="IPR019734">
    <property type="entry name" value="TPR_rpt"/>
</dbReference>
<dbReference type="InterPro" id="IPR029058">
    <property type="entry name" value="AB_hydrolase_fold"/>
</dbReference>
<comment type="subcellular location">
    <subcellularLocation>
        <location evidence="1">Cytoplasm</location>
    </subcellularLocation>
</comment>
<evidence type="ECO:0000256" key="2">
    <source>
        <dbReference type="ARBA" id="ARBA00022490"/>
    </source>
</evidence>
<dbReference type="SMART" id="SM00727">
    <property type="entry name" value="STI1"/>
    <property type="match status" value="2"/>
</dbReference>
<evidence type="ECO:0000313" key="8">
    <source>
        <dbReference type="EMBL" id="PSC75416.1"/>
    </source>
</evidence>
<dbReference type="InterPro" id="IPR013105">
    <property type="entry name" value="TPR_2"/>
</dbReference>
<sequence length="1205" mass="129571">MSADDLKAKGNAAFSAGRFAEAVEHFTAAIGVDPSNHVLYSNRSAAHASMGAYAPALEDAQKVVQLKSDWPKGYSRLGAAHYGLRRWEQAAEAYGKGLQLDPANDQMKQGLEDAKEQAAGARGGPGGPFAGGLFANPEILSRLATNPQTRAFLAQPDFMQMLQDLNRNPDAMQKYLGDERFQLALQVGLGMSVREGPGAAGEEEASSGAGADGADAAAAGGSAAAAGSGPEAMQQDPQPPAEAEPERSEEEWEQINKKKEALHEKELGNEAYKQKLFGEAVTHYNRALELYDGDVSFLSNRAAVHFETGDYDACIADCEAAVDKGRELRADYKIIARALTRKANALVKQGKLETAIGVYQKSLTEHRNADTLKRLQETEKALREAQQAAYINLDISAEEKEKGNAAFKEQRYPEAVTHYSEAIKRGPPSANPEAYKLYSNRAACYTKLGALNEGLKDAEECIKLAPEFAKGYSRKGHLQFFMKEFDKAIETYQAGLKFDPENQELKEGLMRCVAAINKMNRGEVDEAELKERQARGMADPEVQSILSDPIMRQVLQDMQEDPKAAQTHMRHPDIAKKIEKLGGNGGGGGGGGGGDGDALLARMALRRLLLAAALGLSFAAAFELSDNIVYAPSNEGLRPQSFTAFNRTHYYQVPEQPRGTLVVFHGCGRAARAFFPYDPEHCAECLGFPEHVAHTKQALAWGLALLALEPQDARHLCWSSSARGYLVDDRPKALEVITDFLTAQNLTDKPVFLLGVSSGGTTALKFMHNVYDAAEKAAAAEGTNSTDNAPDSFVLRISGIIAEEAAPADFNAKDADGRLRYPSFPPTIFVGMEHGNTLSRDAPPIIAWLRSNNVSSDIVEAPMRRVTPTYLSDRIPVITPDQSAAFAAGLQKIGLVDGEGWLLAEPAVTGAGKNTSAPNYRWVPRLQRELPWLRPRSRTLSLAYRTSLVIQALNVAYARHDAVADYLTVCLAWLEAGGAANLTQLVEQHAVPGGRLSELTIRGFEPGSNPLPSVLSAEAPAPAPEAGAVAGAPSPTDVELRAPPSAAARGADVQRGAAALQVLLLVAAGALLVKQRLYMQLTYVHDGSHPETYRGWARMVGHVTEVLPAPPAGLYATYDGQQPELGADELAALRAQVPALPPSFVQHCPCGGTHDLQDVLRNFGAVHGQRVRAKLRLSCDDASSPTLGASCARYLSASTSDTSHF</sequence>
<feature type="repeat" description="TPR" evidence="5">
    <location>
        <begin position="3"/>
        <end position="36"/>
    </location>
</feature>
<gene>
    <name evidence="8" type="ORF">C2E20_1628</name>
</gene>
<protein>
    <submittedName>
        <fullName evidence="8">Heat shock STI</fullName>
    </submittedName>
</protein>
<evidence type="ECO:0000259" key="7">
    <source>
        <dbReference type="SMART" id="SM00727"/>
    </source>
</evidence>
<reference evidence="8 9" key="1">
    <citation type="journal article" date="2018" name="Plant J.">
        <title>Genome sequences of Chlorella sorokiniana UTEX 1602 and Micractinium conductrix SAG 241.80: implications to maltose excretion by a green alga.</title>
        <authorList>
            <person name="Arriola M.B."/>
            <person name="Velmurugan N."/>
            <person name="Zhang Y."/>
            <person name="Plunkett M.H."/>
            <person name="Hondzo H."/>
            <person name="Barney B.M."/>
        </authorList>
    </citation>
    <scope>NUCLEOTIDE SEQUENCE [LARGE SCALE GENOMIC DNA]</scope>
    <source>
        <strain evidence="8 9">SAG 241.80</strain>
    </source>
</reference>
<evidence type="ECO:0000256" key="6">
    <source>
        <dbReference type="SAM" id="MobiDB-lite"/>
    </source>
</evidence>
<dbReference type="EMBL" id="LHPF02000002">
    <property type="protein sequence ID" value="PSC75416.1"/>
    <property type="molecule type" value="Genomic_DNA"/>
</dbReference>
<feature type="domain" description="STI1" evidence="7">
    <location>
        <begin position="136"/>
        <end position="175"/>
    </location>
</feature>
<dbReference type="Gene3D" id="1.10.260.100">
    <property type="match status" value="2"/>
</dbReference>
<dbReference type="Gene3D" id="1.25.40.10">
    <property type="entry name" value="Tetratricopeptide repeat domain"/>
    <property type="match status" value="3"/>
</dbReference>
<evidence type="ECO:0000256" key="5">
    <source>
        <dbReference type="PROSITE-ProRule" id="PRU00339"/>
    </source>
</evidence>
<dbReference type="GO" id="GO:0005737">
    <property type="term" value="C:cytoplasm"/>
    <property type="evidence" value="ECO:0007669"/>
    <property type="project" value="UniProtKB-SubCell"/>
</dbReference>
<dbReference type="AlphaFoldDB" id="A0A2P6VMT8"/>
<dbReference type="InterPro" id="IPR041243">
    <property type="entry name" value="STI1/HOP_DP"/>
</dbReference>
<dbReference type="FunFam" id="1.10.260.100:FF:000002">
    <property type="entry name" value="Stress-induced-phosphoprotein 1 (Hsp70/Hsp90-organizing)"/>
    <property type="match status" value="1"/>
</dbReference>
<dbReference type="SMART" id="SM00028">
    <property type="entry name" value="TPR"/>
    <property type="match status" value="9"/>
</dbReference>
<feature type="domain" description="STI1" evidence="7">
    <location>
        <begin position="539"/>
        <end position="578"/>
    </location>
</feature>
<dbReference type="OrthoDB" id="2423701at2759"/>
<dbReference type="Gene3D" id="3.40.50.1820">
    <property type="entry name" value="alpha/beta hydrolase"/>
    <property type="match status" value="1"/>
</dbReference>
<dbReference type="Pfam" id="PF07719">
    <property type="entry name" value="TPR_2"/>
    <property type="match status" value="1"/>
</dbReference>
<dbReference type="InterPro" id="IPR006636">
    <property type="entry name" value="STI1_HS-bd"/>
</dbReference>
<feature type="compositionally biased region" description="Low complexity" evidence="6">
    <location>
        <begin position="206"/>
        <end position="236"/>
    </location>
</feature>
<dbReference type="Pfam" id="PF13424">
    <property type="entry name" value="TPR_12"/>
    <property type="match status" value="1"/>
</dbReference>
<feature type="repeat" description="TPR" evidence="5">
    <location>
        <begin position="469"/>
        <end position="502"/>
    </location>
</feature>
<dbReference type="PANTHER" id="PTHR22904:SF533">
    <property type="entry name" value="HSP70-HSP90 ORGANIZING PROTEIN 3"/>
    <property type="match status" value="1"/>
</dbReference>
<comment type="caution">
    <text evidence="8">The sequence shown here is derived from an EMBL/GenBank/DDBJ whole genome shotgun (WGS) entry which is preliminary data.</text>
</comment>
<dbReference type="Proteomes" id="UP000239649">
    <property type="component" value="Unassembled WGS sequence"/>
</dbReference>
<organism evidence="8 9">
    <name type="scientific">Micractinium conductrix</name>
    <dbReference type="NCBI Taxonomy" id="554055"/>
    <lineage>
        <taxon>Eukaryota</taxon>
        <taxon>Viridiplantae</taxon>
        <taxon>Chlorophyta</taxon>
        <taxon>core chlorophytes</taxon>
        <taxon>Trebouxiophyceae</taxon>
        <taxon>Chlorellales</taxon>
        <taxon>Chlorellaceae</taxon>
        <taxon>Chlorella clade</taxon>
        <taxon>Micractinium</taxon>
    </lineage>
</organism>
<dbReference type="FunFam" id="1.25.40.10:FF:000020">
    <property type="entry name" value="Stress-induced phosphoprotein 1"/>
    <property type="match status" value="1"/>
</dbReference>
<dbReference type="GO" id="GO:0051879">
    <property type="term" value="F:Hsp90 protein binding"/>
    <property type="evidence" value="ECO:0007669"/>
    <property type="project" value="TreeGrafter"/>
</dbReference>
<keyword evidence="2" id="KW-0963">Cytoplasm</keyword>
<dbReference type="FunFam" id="1.25.40.10:FF:000010">
    <property type="entry name" value="Stress-induced phosphoprotein 1"/>
    <property type="match status" value="1"/>
</dbReference>
<evidence type="ECO:0000256" key="1">
    <source>
        <dbReference type="ARBA" id="ARBA00004496"/>
    </source>
</evidence>
<dbReference type="Pfam" id="PF13181">
    <property type="entry name" value="TPR_8"/>
    <property type="match status" value="1"/>
</dbReference>
<keyword evidence="4 5" id="KW-0802">TPR repeat</keyword>
<dbReference type="InterPro" id="IPR011990">
    <property type="entry name" value="TPR-like_helical_dom_sf"/>
</dbReference>
<dbReference type="PROSITE" id="PS50005">
    <property type="entry name" value="TPR"/>
    <property type="match status" value="3"/>
</dbReference>
<keyword evidence="3" id="KW-0677">Repeat</keyword>
<dbReference type="STRING" id="554055.A0A2P6VMT8"/>
<feature type="repeat" description="TPR" evidence="5">
    <location>
        <begin position="71"/>
        <end position="104"/>
    </location>
</feature>
<keyword evidence="9" id="KW-1185">Reference proteome</keyword>
<evidence type="ECO:0000256" key="3">
    <source>
        <dbReference type="ARBA" id="ARBA00022737"/>
    </source>
</evidence>
<keyword evidence="8" id="KW-0346">Stress response</keyword>
<accession>A0A2P6VMT8</accession>
<dbReference type="SUPFAM" id="SSF48452">
    <property type="entry name" value="TPR-like"/>
    <property type="match status" value="3"/>
</dbReference>
<feature type="region of interest" description="Disordered" evidence="6">
    <location>
        <begin position="194"/>
        <end position="256"/>
    </location>
</feature>
<dbReference type="Pfam" id="PF17830">
    <property type="entry name" value="STI1-HOP_DP"/>
    <property type="match status" value="2"/>
</dbReference>
<dbReference type="SUPFAM" id="SSF53474">
    <property type="entry name" value="alpha/beta-Hydrolases"/>
    <property type="match status" value="1"/>
</dbReference>
<name>A0A2P6VMT8_9CHLO</name>
<proteinExistence type="predicted"/>